<keyword evidence="5 6" id="KW-0472">Membrane</keyword>
<reference evidence="7" key="1">
    <citation type="submission" date="2022-05" db="EMBL/GenBank/DDBJ databases">
        <authorList>
            <person name="Jo J.-H."/>
            <person name="Im W.-T."/>
        </authorList>
    </citation>
    <scope>NUCLEOTIDE SEQUENCE</scope>
    <source>
        <strain evidence="7">SE220</strain>
    </source>
</reference>
<dbReference type="Proteomes" id="UP001165342">
    <property type="component" value="Unassembled WGS sequence"/>
</dbReference>
<feature type="transmembrane region" description="Helical" evidence="6">
    <location>
        <begin position="306"/>
        <end position="327"/>
    </location>
</feature>
<accession>A0ABT0S3V7</accession>
<evidence type="ECO:0000313" key="8">
    <source>
        <dbReference type="Proteomes" id="UP001165342"/>
    </source>
</evidence>
<evidence type="ECO:0000256" key="2">
    <source>
        <dbReference type="ARBA" id="ARBA00022475"/>
    </source>
</evidence>
<organism evidence="7 8">
    <name type="scientific">Sphingomonas hankyongi</name>
    <dbReference type="NCBI Taxonomy" id="2908209"/>
    <lineage>
        <taxon>Bacteria</taxon>
        <taxon>Pseudomonadati</taxon>
        <taxon>Pseudomonadota</taxon>
        <taxon>Alphaproteobacteria</taxon>
        <taxon>Sphingomonadales</taxon>
        <taxon>Sphingomonadaceae</taxon>
        <taxon>Sphingomonas</taxon>
    </lineage>
</organism>
<dbReference type="InterPro" id="IPR002797">
    <property type="entry name" value="Polysacc_synth"/>
</dbReference>
<evidence type="ECO:0000256" key="3">
    <source>
        <dbReference type="ARBA" id="ARBA00022692"/>
    </source>
</evidence>
<sequence>MRHWFRDQHFRSLLKNSSYLGASKIIAAIAGIATLAFAGRGLGVTAFGLLILIHSYAQAASGLSKFQSWQVVVRYGGQVLTGSKTQEFRSATDFALGLDIASGIGGMIVAMALLPFIGGRVGLPDELIGVAVLYCLVLPTMGAMTPQGVLRAFDRFDLISGAGIVHPIVRAILAGAAWASGAPLLAYVVIWFATDMLGDLLLWFFAFRELRRHELLQGLKPTLSPKELPNAWRFAIHVNLNSSLLAAWGPIARLLVGALLGPASAALYRTAASLADSAQKPTDLLGRAFYPEVMRMDHSTKRPWKLMLRGMVLAGSVGLFLVALVLLGGKPLIGLIFGKQFVPAYSALAILIIAPLLAMISFPLPSMLYAADRPEGPFLARLIGVVVYFAIVAPLTWRFGLSGAAAAFVLGYVVMVAALVLQVWREYQRIGPSSQARVAEKLAE</sequence>
<gene>
    <name evidence="7" type="ORF">LZ538_09620</name>
</gene>
<evidence type="ECO:0000256" key="6">
    <source>
        <dbReference type="SAM" id="Phobius"/>
    </source>
</evidence>
<comment type="subcellular location">
    <subcellularLocation>
        <location evidence="1">Cell membrane</location>
        <topology evidence="1">Multi-pass membrane protein</topology>
    </subcellularLocation>
</comment>
<keyword evidence="3 6" id="KW-0812">Transmembrane</keyword>
<keyword evidence="4 6" id="KW-1133">Transmembrane helix</keyword>
<feature type="transmembrane region" description="Helical" evidence="6">
    <location>
        <begin position="378"/>
        <end position="397"/>
    </location>
</feature>
<evidence type="ECO:0000256" key="1">
    <source>
        <dbReference type="ARBA" id="ARBA00004651"/>
    </source>
</evidence>
<feature type="transmembrane region" description="Helical" evidence="6">
    <location>
        <begin position="94"/>
        <end position="115"/>
    </location>
</feature>
<keyword evidence="8" id="KW-1185">Reference proteome</keyword>
<dbReference type="PANTHER" id="PTHR30250">
    <property type="entry name" value="PST FAMILY PREDICTED COLANIC ACID TRANSPORTER"/>
    <property type="match status" value="1"/>
</dbReference>
<feature type="transmembrane region" description="Helical" evidence="6">
    <location>
        <begin position="127"/>
        <end position="144"/>
    </location>
</feature>
<dbReference type="Pfam" id="PF01943">
    <property type="entry name" value="Polysacc_synt"/>
    <property type="match status" value="1"/>
</dbReference>
<keyword evidence="2" id="KW-1003">Cell membrane</keyword>
<dbReference type="InterPro" id="IPR050833">
    <property type="entry name" value="Poly_Biosynth_Transport"/>
</dbReference>
<evidence type="ECO:0000313" key="7">
    <source>
        <dbReference type="EMBL" id="MCL6730309.1"/>
    </source>
</evidence>
<evidence type="ECO:0000256" key="5">
    <source>
        <dbReference type="ARBA" id="ARBA00023136"/>
    </source>
</evidence>
<proteinExistence type="predicted"/>
<dbReference type="EMBL" id="JAMGBE010000003">
    <property type="protein sequence ID" value="MCL6730309.1"/>
    <property type="molecule type" value="Genomic_DNA"/>
</dbReference>
<comment type="caution">
    <text evidence="7">The sequence shown here is derived from an EMBL/GenBank/DDBJ whole genome shotgun (WGS) entry which is preliminary data.</text>
</comment>
<dbReference type="PANTHER" id="PTHR30250:SF31">
    <property type="entry name" value="INNER MEMBRANE PROTEIN YGHQ"/>
    <property type="match status" value="1"/>
</dbReference>
<feature type="transmembrane region" description="Helical" evidence="6">
    <location>
        <begin position="44"/>
        <end position="64"/>
    </location>
</feature>
<evidence type="ECO:0000256" key="4">
    <source>
        <dbReference type="ARBA" id="ARBA00022989"/>
    </source>
</evidence>
<feature type="transmembrane region" description="Helical" evidence="6">
    <location>
        <begin position="21"/>
        <end position="38"/>
    </location>
</feature>
<feature type="transmembrane region" description="Helical" evidence="6">
    <location>
        <begin position="347"/>
        <end position="371"/>
    </location>
</feature>
<dbReference type="RefSeq" id="WP_249831803.1">
    <property type="nucleotide sequence ID" value="NZ_JAMGBE010000003.1"/>
</dbReference>
<name>A0ABT0S3V7_9SPHN</name>
<feature type="transmembrane region" description="Helical" evidence="6">
    <location>
        <begin position="403"/>
        <end position="424"/>
    </location>
</feature>
<protein>
    <submittedName>
        <fullName evidence="7">Lipopolysaccharide biosynthesis protein</fullName>
    </submittedName>
</protein>